<dbReference type="PANTHER" id="PTHR31389:SF4">
    <property type="entry name" value="LD39211P"/>
    <property type="match status" value="1"/>
</dbReference>
<dbReference type="Proteomes" id="UP000695022">
    <property type="component" value="Unplaced"/>
</dbReference>
<name>A0ABM1F6E7_PRICU</name>
<protein>
    <submittedName>
        <fullName evidence="2">Uncharacterized protein LOC106819967</fullName>
    </submittedName>
</protein>
<dbReference type="RefSeq" id="XP_014680018.1">
    <property type="nucleotide sequence ID" value="XM_014824532.1"/>
</dbReference>
<sequence length="217" mass="25465">MYISAKTFYLFQVRSFRLGFNFQYRAFDFDKYPTHVRNLRNYAFKAAVIQETLQEFGHVFWMDTSFRMYGNGSLDTYVQANKAHAGLTVWQNKYMQACFIHPGMFQFFDEQAEDFVKSPGYHGGTILVYNYPATYRAIMLPWLVCSLVEKCISPKGARRSLCDFSNRGTSKHCCHRYDQAALGLILERVFHFDTSLYNLSSARLHRFERLGSKRRSH</sequence>
<reference evidence="2" key="1">
    <citation type="submission" date="2025-08" db="UniProtKB">
        <authorList>
            <consortium name="RefSeq"/>
        </authorList>
    </citation>
    <scope>IDENTIFICATION</scope>
</reference>
<dbReference type="PANTHER" id="PTHR31389">
    <property type="entry name" value="LD39211P"/>
    <property type="match status" value="1"/>
</dbReference>
<evidence type="ECO:0000313" key="1">
    <source>
        <dbReference type="Proteomes" id="UP000695022"/>
    </source>
</evidence>
<keyword evidence="1" id="KW-1185">Reference proteome</keyword>
<accession>A0ABM1F6E7</accession>
<organism evidence="1 2">
    <name type="scientific">Priapulus caudatus</name>
    <name type="common">Priapulid worm</name>
    <dbReference type="NCBI Taxonomy" id="37621"/>
    <lineage>
        <taxon>Eukaryota</taxon>
        <taxon>Metazoa</taxon>
        <taxon>Ecdysozoa</taxon>
        <taxon>Scalidophora</taxon>
        <taxon>Priapulida</taxon>
        <taxon>Priapulimorpha</taxon>
        <taxon>Priapulimorphida</taxon>
        <taxon>Priapulidae</taxon>
        <taxon>Priapulus</taxon>
    </lineage>
</organism>
<gene>
    <name evidence="2" type="primary">LOC106819967</name>
</gene>
<evidence type="ECO:0000313" key="2">
    <source>
        <dbReference type="RefSeq" id="XP_014680018.1"/>
    </source>
</evidence>
<dbReference type="GeneID" id="106819967"/>
<proteinExistence type="predicted"/>